<reference evidence="2" key="1">
    <citation type="submission" date="2017-05" db="UniProtKB">
        <authorList>
            <consortium name="EnsemblMetazoa"/>
        </authorList>
    </citation>
    <scope>IDENTIFICATION</scope>
</reference>
<dbReference type="EnsemblMetazoa" id="Aqu2.1.05024_001">
    <property type="protein sequence ID" value="Aqu2.1.05024_001"/>
    <property type="gene ID" value="Aqu2.1.05024"/>
</dbReference>
<name>A0A1X7SS96_AMPQE</name>
<feature type="domain" description="MAP3K deoxyribohydrolase" evidence="1">
    <location>
        <begin position="34"/>
        <end position="65"/>
    </location>
</feature>
<dbReference type="InParanoid" id="A0A1X7SS96"/>
<organism evidence="2">
    <name type="scientific">Amphimedon queenslandica</name>
    <name type="common">Sponge</name>
    <dbReference type="NCBI Taxonomy" id="400682"/>
    <lineage>
        <taxon>Eukaryota</taxon>
        <taxon>Metazoa</taxon>
        <taxon>Porifera</taxon>
        <taxon>Demospongiae</taxon>
        <taxon>Heteroscleromorpha</taxon>
        <taxon>Haplosclerida</taxon>
        <taxon>Niphatidae</taxon>
        <taxon>Amphimedon</taxon>
    </lineage>
</organism>
<dbReference type="STRING" id="400682.A0A1X7SS96"/>
<dbReference type="eggNOG" id="KOG4279">
    <property type="taxonomic scope" value="Eukaryota"/>
</dbReference>
<dbReference type="AlphaFoldDB" id="A0A1X7SS96"/>
<proteinExistence type="predicted"/>
<dbReference type="OrthoDB" id="275301at2759"/>
<dbReference type="Pfam" id="PF20309">
    <property type="entry name" value="DRHyd-ASK"/>
    <property type="match status" value="1"/>
</dbReference>
<dbReference type="InterPro" id="IPR046872">
    <property type="entry name" value="DRHyd-ASK"/>
</dbReference>
<evidence type="ECO:0000259" key="1">
    <source>
        <dbReference type="Pfam" id="PF20309"/>
    </source>
</evidence>
<protein>
    <recommendedName>
        <fullName evidence="1">MAP3K deoxyribohydrolase domain-containing protein</fullName>
    </recommendedName>
</protein>
<accession>A0A1X7SS96</accession>
<sequence length="126" mass="14406">MSSKVKLQRSVREQQVIVTVIPDTREGRKCFNVLQEVANELDYIVERIAFEKLDFGETDALDKFYSSNVAVADVTDRACQAKLFYHLGLRESFEMKQNIVTYLESGASGGLRGGAFNRWEVFGFRR</sequence>
<evidence type="ECO:0000313" key="2">
    <source>
        <dbReference type="EnsemblMetazoa" id="Aqu2.1.05024_001"/>
    </source>
</evidence>